<keyword evidence="2" id="KW-1185">Reference proteome</keyword>
<dbReference type="EMBL" id="BGZK01000200">
    <property type="protein sequence ID" value="GBP27857.1"/>
    <property type="molecule type" value="Genomic_DNA"/>
</dbReference>
<gene>
    <name evidence="1" type="ORF">EVAR_14045_1</name>
</gene>
<organism evidence="1 2">
    <name type="scientific">Eumeta variegata</name>
    <name type="common">Bagworm moth</name>
    <name type="synonym">Eumeta japonica</name>
    <dbReference type="NCBI Taxonomy" id="151549"/>
    <lineage>
        <taxon>Eukaryota</taxon>
        <taxon>Metazoa</taxon>
        <taxon>Ecdysozoa</taxon>
        <taxon>Arthropoda</taxon>
        <taxon>Hexapoda</taxon>
        <taxon>Insecta</taxon>
        <taxon>Pterygota</taxon>
        <taxon>Neoptera</taxon>
        <taxon>Endopterygota</taxon>
        <taxon>Lepidoptera</taxon>
        <taxon>Glossata</taxon>
        <taxon>Ditrysia</taxon>
        <taxon>Tineoidea</taxon>
        <taxon>Psychidae</taxon>
        <taxon>Oiketicinae</taxon>
        <taxon>Eumeta</taxon>
    </lineage>
</organism>
<comment type="caution">
    <text evidence="1">The sequence shown here is derived from an EMBL/GenBank/DDBJ whole genome shotgun (WGS) entry which is preliminary data.</text>
</comment>
<reference evidence="1 2" key="1">
    <citation type="journal article" date="2019" name="Commun. Biol.">
        <title>The bagworm genome reveals a unique fibroin gene that provides high tensile strength.</title>
        <authorList>
            <person name="Kono N."/>
            <person name="Nakamura H."/>
            <person name="Ohtoshi R."/>
            <person name="Tomita M."/>
            <person name="Numata K."/>
            <person name="Arakawa K."/>
        </authorList>
    </citation>
    <scope>NUCLEOTIDE SEQUENCE [LARGE SCALE GENOMIC DNA]</scope>
</reference>
<protein>
    <submittedName>
        <fullName evidence="1">Uncharacterized protein</fullName>
    </submittedName>
</protein>
<evidence type="ECO:0000313" key="2">
    <source>
        <dbReference type="Proteomes" id="UP000299102"/>
    </source>
</evidence>
<accession>A0A4C1UP71</accession>
<proteinExistence type="predicted"/>
<name>A0A4C1UP71_EUMVA</name>
<dbReference type="AlphaFoldDB" id="A0A4C1UP71"/>
<sequence length="191" mass="21666">MKIDIGQVCPTMNSLRKTNGHWCASTARFVKYTASGARNRAAAGAARLRALPMFKYVSEIILLNHFRHTEKKRRYQKTWRASHFRKYINVHLSEGGKLTSAAAADERSQALSRRVLPLGTFLDVVGYGTTIEIRPPGCAPPRTVRVTGRYLHFGPFSVYPGWPSFAVVFHFVLLRCSHSKQLLCSFIRERK</sequence>
<evidence type="ECO:0000313" key="1">
    <source>
        <dbReference type="EMBL" id="GBP27857.1"/>
    </source>
</evidence>
<dbReference type="Proteomes" id="UP000299102">
    <property type="component" value="Unassembled WGS sequence"/>
</dbReference>